<keyword evidence="5" id="KW-0964">Secreted</keyword>
<dbReference type="GO" id="GO:0030234">
    <property type="term" value="F:enzyme regulator activity"/>
    <property type="evidence" value="ECO:0007669"/>
    <property type="project" value="TreeGrafter"/>
</dbReference>
<evidence type="ECO:0000313" key="10">
    <source>
        <dbReference type="EnsemblMetazoa" id="XP_014259551.1"/>
    </source>
</evidence>
<keyword evidence="4" id="KW-0813">Transport</keyword>
<dbReference type="AlphaFoldDB" id="A0A8I6S8F0"/>
<evidence type="ECO:0000256" key="7">
    <source>
        <dbReference type="ARBA" id="ARBA00023157"/>
    </source>
</evidence>
<dbReference type="PANTHER" id="PTHR12738">
    <property type="entry name" value="NEUROENDOCRINE PROTEIN 7B2"/>
    <property type="match status" value="1"/>
</dbReference>
<protein>
    <recommendedName>
        <fullName evidence="3">Neuroendocrine protein 7B2</fullName>
    </recommendedName>
</protein>
<evidence type="ECO:0000256" key="9">
    <source>
        <dbReference type="SAM" id="SignalP"/>
    </source>
</evidence>
<keyword evidence="11" id="KW-1185">Reference proteome</keyword>
<feature type="chain" id="PRO_5035266311" description="Neuroendocrine protein 7B2" evidence="9">
    <location>
        <begin position="19"/>
        <end position="233"/>
    </location>
</feature>
<evidence type="ECO:0000256" key="3">
    <source>
        <dbReference type="ARBA" id="ARBA00019589"/>
    </source>
</evidence>
<accession>A0A8I6S8F0</accession>
<proteinExistence type="inferred from homology"/>
<keyword evidence="7" id="KW-1015">Disulfide bond</keyword>
<dbReference type="InterPro" id="IPR007945">
    <property type="entry name" value="Secretogranin_V"/>
</dbReference>
<dbReference type="GO" id="GO:0046883">
    <property type="term" value="P:regulation of hormone secretion"/>
    <property type="evidence" value="ECO:0007669"/>
    <property type="project" value="TreeGrafter"/>
</dbReference>
<dbReference type="GO" id="GO:0007218">
    <property type="term" value="P:neuropeptide signaling pathway"/>
    <property type="evidence" value="ECO:0007669"/>
    <property type="project" value="InterPro"/>
</dbReference>
<feature type="signal peptide" evidence="9">
    <location>
        <begin position="1"/>
        <end position="18"/>
    </location>
</feature>
<comment type="subcellular location">
    <subcellularLocation>
        <location evidence="1">Secreted</location>
    </subcellularLocation>
</comment>
<evidence type="ECO:0000256" key="8">
    <source>
        <dbReference type="ARBA" id="ARBA00023186"/>
    </source>
</evidence>
<comment type="similarity">
    <text evidence="2">Belongs to the 7B2 family.</text>
</comment>
<evidence type="ECO:0000256" key="1">
    <source>
        <dbReference type="ARBA" id="ARBA00004613"/>
    </source>
</evidence>
<dbReference type="GO" id="GO:0005576">
    <property type="term" value="C:extracellular region"/>
    <property type="evidence" value="ECO:0007669"/>
    <property type="project" value="UniProtKB-SubCell"/>
</dbReference>
<dbReference type="Pfam" id="PF05281">
    <property type="entry name" value="Secretogranin_V"/>
    <property type="match status" value="1"/>
</dbReference>
<dbReference type="GO" id="GO:0030141">
    <property type="term" value="C:secretory granule"/>
    <property type="evidence" value="ECO:0007669"/>
    <property type="project" value="InterPro"/>
</dbReference>
<organism evidence="10 11">
    <name type="scientific">Cimex lectularius</name>
    <name type="common">Bed bug</name>
    <name type="synonym">Acanthia lectularia</name>
    <dbReference type="NCBI Taxonomy" id="79782"/>
    <lineage>
        <taxon>Eukaryota</taxon>
        <taxon>Metazoa</taxon>
        <taxon>Ecdysozoa</taxon>
        <taxon>Arthropoda</taxon>
        <taxon>Hexapoda</taxon>
        <taxon>Insecta</taxon>
        <taxon>Pterygota</taxon>
        <taxon>Neoptera</taxon>
        <taxon>Paraneoptera</taxon>
        <taxon>Hemiptera</taxon>
        <taxon>Heteroptera</taxon>
        <taxon>Panheteroptera</taxon>
        <taxon>Cimicomorpha</taxon>
        <taxon>Cimicidae</taxon>
        <taxon>Cimex</taxon>
    </lineage>
</organism>
<reference evidence="10" key="1">
    <citation type="submission" date="2022-01" db="UniProtKB">
        <authorList>
            <consortium name="EnsemblMetazoa"/>
        </authorList>
    </citation>
    <scope>IDENTIFICATION</scope>
</reference>
<sequence>MGVFSLILFGAFAVLTSAYYPPFKESGLGDVLMREVMDKTGQDLENYLEDLDPSMNYLQLISRSYKDSDYQDSPSPRDHEYLQHSSLWANLMQGSNENEETGPQMAMLGNQKQLNRKQDNLPAYCNPPNPCPIGYTGEEGCLEEFENTASFSRDYQSQQECMCDTEHMFDCSASHMNNDLSQSDLSRIVQQFHVEDEHKSLVAKKFHVKKSYNPYLMGEKLPVAAKKGLRVRY</sequence>
<dbReference type="OMA" id="DCSASHM"/>
<gene>
    <name evidence="10" type="primary">106672541</name>
</gene>
<name>A0A8I6S8F0_CIMLE</name>
<dbReference type="KEGG" id="clec:106672541"/>
<dbReference type="PANTHER" id="PTHR12738:SF0">
    <property type="entry name" value="NEUROENDOCRINE PROTEIN 7B2"/>
    <property type="match status" value="1"/>
</dbReference>
<dbReference type="OrthoDB" id="9922675at2759"/>
<dbReference type="Proteomes" id="UP000494040">
    <property type="component" value="Unassembled WGS sequence"/>
</dbReference>
<keyword evidence="8" id="KW-0143">Chaperone</keyword>
<evidence type="ECO:0000256" key="4">
    <source>
        <dbReference type="ARBA" id="ARBA00022448"/>
    </source>
</evidence>
<dbReference type="EnsemblMetazoa" id="XM_014404065.2">
    <property type="protein sequence ID" value="XP_014259551.1"/>
    <property type="gene ID" value="LOC106672541"/>
</dbReference>
<keyword evidence="6 9" id="KW-0732">Signal</keyword>
<evidence type="ECO:0000256" key="5">
    <source>
        <dbReference type="ARBA" id="ARBA00022525"/>
    </source>
</evidence>
<evidence type="ECO:0000313" key="11">
    <source>
        <dbReference type="Proteomes" id="UP000494040"/>
    </source>
</evidence>
<evidence type="ECO:0000256" key="2">
    <source>
        <dbReference type="ARBA" id="ARBA00006348"/>
    </source>
</evidence>
<evidence type="ECO:0000256" key="6">
    <source>
        <dbReference type="ARBA" id="ARBA00022729"/>
    </source>
</evidence>